<dbReference type="Ensembl" id="ENSSGRT00000039308.1">
    <property type="protein sequence ID" value="ENSSGRP00000036630.1"/>
    <property type="gene ID" value="ENSSGRG00000020232.1"/>
</dbReference>
<dbReference type="Gene3D" id="3.10.180.10">
    <property type="entry name" value="2,3-Dihydroxybiphenyl 1,2-Dioxygenase, domain 1"/>
    <property type="match status" value="1"/>
</dbReference>
<dbReference type="Proteomes" id="UP000472262">
    <property type="component" value="Unassembled WGS sequence"/>
</dbReference>
<dbReference type="InterPro" id="IPR029068">
    <property type="entry name" value="Glyas_Bleomycin-R_OHBP_Dase"/>
</dbReference>
<dbReference type="OMA" id="FGTHKIN"/>
<reference evidence="1" key="1">
    <citation type="submission" date="2025-08" db="UniProtKB">
        <authorList>
            <consortium name="Ensembl"/>
        </authorList>
    </citation>
    <scope>IDENTIFICATION</scope>
</reference>
<sequence length="142" mass="15968">QTNEESNRLPPFSTLIIIINVECHYFQKHTANNSRWWQQSLSVLSCRVFQGDRKALSFGEQKLNLHQAGKEFEPKAKTPTPGSADLCLITKTPLTAIAAHLKACGVMIEEGPVDRMGAVGPIRSLYFRDHDDNLIEVSNYQQ</sequence>
<accession>A0A672MM95</accession>
<dbReference type="SUPFAM" id="SSF54593">
    <property type="entry name" value="Glyoxalase/Bleomycin resistance protein/Dihydroxybiphenyl dioxygenase"/>
    <property type="match status" value="1"/>
</dbReference>
<keyword evidence="2" id="KW-1185">Reference proteome</keyword>
<evidence type="ECO:0000313" key="1">
    <source>
        <dbReference type="Ensembl" id="ENSSGRP00000036630.1"/>
    </source>
</evidence>
<dbReference type="AlphaFoldDB" id="A0A672MM95"/>
<evidence type="ECO:0000313" key="2">
    <source>
        <dbReference type="Proteomes" id="UP000472262"/>
    </source>
</evidence>
<dbReference type="InParanoid" id="A0A672MM95"/>
<dbReference type="CDD" id="cd07253">
    <property type="entry name" value="GLOD5"/>
    <property type="match status" value="1"/>
</dbReference>
<name>A0A672MM95_SINGR</name>
<protein>
    <submittedName>
        <fullName evidence="1">Glyoxalase domain containing 5</fullName>
    </submittedName>
</protein>
<reference evidence="1" key="2">
    <citation type="submission" date="2025-09" db="UniProtKB">
        <authorList>
            <consortium name="Ensembl"/>
        </authorList>
    </citation>
    <scope>IDENTIFICATION</scope>
</reference>
<proteinExistence type="predicted"/>
<organism evidence="1 2">
    <name type="scientific">Sinocyclocheilus grahami</name>
    <name type="common">Dianchi golden-line fish</name>
    <name type="synonym">Barbus grahami</name>
    <dbReference type="NCBI Taxonomy" id="75366"/>
    <lineage>
        <taxon>Eukaryota</taxon>
        <taxon>Metazoa</taxon>
        <taxon>Chordata</taxon>
        <taxon>Craniata</taxon>
        <taxon>Vertebrata</taxon>
        <taxon>Euteleostomi</taxon>
        <taxon>Actinopterygii</taxon>
        <taxon>Neopterygii</taxon>
        <taxon>Teleostei</taxon>
        <taxon>Ostariophysi</taxon>
        <taxon>Cypriniformes</taxon>
        <taxon>Cyprinidae</taxon>
        <taxon>Cyprininae</taxon>
        <taxon>Sinocyclocheilus</taxon>
    </lineage>
</organism>